<evidence type="ECO:0000313" key="2">
    <source>
        <dbReference type="Proteomes" id="UP000325255"/>
    </source>
</evidence>
<protein>
    <submittedName>
        <fullName evidence="1">SGNH/GDSL hydrolase family protein</fullName>
    </submittedName>
</protein>
<organism evidence="1 2">
    <name type="scientific">Rhodovastum atsumiense</name>
    <dbReference type="NCBI Taxonomy" id="504468"/>
    <lineage>
        <taxon>Bacteria</taxon>
        <taxon>Pseudomonadati</taxon>
        <taxon>Pseudomonadota</taxon>
        <taxon>Alphaproteobacteria</taxon>
        <taxon>Acetobacterales</taxon>
        <taxon>Acetobacteraceae</taxon>
        <taxon>Rhodovastum</taxon>
    </lineage>
</organism>
<dbReference type="GO" id="GO:0016788">
    <property type="term" value="F:hydrolase activity, acting on ester bonds"/>
    <property type="evidence" value="ECO:0007669"/>
    <property type="project" value="UniProtKB-ARBA"/>
</dbReference>
<comment type="caution">
    <text evidence="1">The sequence shown here is derived from an EMBL/GenBank/DDBJ whole genome shotgun (WGS) entry which is preliminary data.</text>
</comment>
<dbReference type="InterPro" id="IPR036514">
    <property type="entry name" value="SGNH_hydro_sf"/>
</dbReference>
<gene>
    <name evidence="1" type="ORF">F1189_10965</name>
</gene>
<sequence length="174" mass="18300">MNRVRWRPAALLRTLVGVVAAAMGGTPALLPAMPVAPASAATGACLILGDSLAVGIAAAAPTCRSMVRIGIGSRRFLRQYLQSPQDSDTVVVSLGANDDRGTREALSEIRQNLRARRVVWVLPSRPEAARAAIRSVAAANNDATVDTATVSLEPDRLHPTAGGYRKIVALALER</sequence>
<keyword evidence="1" id="KW-0378">Hydrolase</keyword>
<dbReference type="EMBL" id="VWPK01000014">
    <property type="protein sequence ID" value="KAA5612176.1"/>
    <property type="molecule type" value="Genomic_DNA"/>
</dbReference>
<dbReference type="SUPFAM" id="SSF52266">
    <property type="entry name" value="SGNH hydrolase"/>
    <property type="match status" value="1"/>
</dbReference>
<evidence type="ECO:0000313" key="1">
    <source>
        <dbReference type="EMBL" id="KAA5612176.1"/>
    </source>
</evidence>
<reference evidence="1 2" key="1">
    <citation type="submission" date="2019-09" db="EMBL/GenBank/DDBJ databases">
        <title>Genome sequence of Rhodovastum atsumiense, a diverse member of the Acetobacteraceae family of non-sulfur purple photosynthetic bacteria.</title>
        <authorList>
            <person name="Meyer T."/>
            <person name="Kyndt J."/>
        </authorList>
    </citation>
    <scope>NUCLEOTIDE SEQUENCE [LARGE SCALE GENOMIC DNA]</scope>
    <source>
        <strain evidence="1 2">DSM 21279</strain>
    </source>
</reference>
<dbReference type="Gene3D" id="3.40.50.1110">
    <property type="entry name" value="SGNH hydrolase"/>
    <property type="match status" value="1"/>
</dbReference>
<name>A0A5M6IV42_9PROT</name>
<proteinExistence type="predicted"/>
<accession>A0A5M6IV42</accession>
<dbReference type="Proteomes" id="UP000325255">
    <property type="component" value="Unassembled WGS sequence"/>
</dbReference>
<dbReference type="OrthoDB" id="7511045at2"/>
<keyword evidence="2" id="KW-1185">Reference proteome</keyword>
<dbReference type="AlphaFoldDB" id="A0A5M6IV42"/>
<dbReference type="RefSeq" id="WP_150040784.1">
    <property type="nucleotide sequence ID" value="NZ_OW485601.1"/>
</dbReference>